<reference evidence="2" key="1">
    <citation type="journal article" date="2011" name="Nat. Biotechnol.">
        <title>The genomic sequence of the Chinese hamster ovary (CHO)-K1 cell line.</title>
        <authorList>
            <person name="Xu X."/>
            <person name="Nagarajan H."/>
            <person name="Lewis N.E."/>
            <person name="Pan S."/>
            <person name="Cai Z."/>
            <person name="Liu X."/>
            <person name="Chen W."/>
            <person name="Xie M."/>
            <person name="Wang W."/>
            <person name="Hammond S."/>
            <person name="Andersen M.R."/>
            <person name="Neff N."/>
            <person name="Passarelli B."/>
            <person name="Koh W."/>
            <person name="Fan H.C."/>
            <person name="Wang J."/>
            <person name="Gui Y."/>
            <person name="Lee K.H."/>
            <person name="Betenbaugh M.J."/>
            <person name="Quake S.R."/>
            <person name="Famili I."/>
            <person name="Palsson B.O."/>
            <person name="Wang J."/>
        </authorList>
    </citation>
    <scope>NUCLEOTIDE SEQUENCE [LARGE SCALE GENOMIC DNA]</scope>
    <source>
        <strain evidence="2">CHO K1 cell line</strain>
    </source>
</reference>
<organism evidence="1 2">
    <name type="scientific">Cricetulus griseus</name>
    <name type="common">Chinese hamster</name>
    <name type="synonym">Cricetulus barabensis griseus</name>
    <dbReference type="NCBI Taxonomy" id="10029"/>
    <lineage>
        <taxon>Eukaryota</taxon>
        <taxon>Metazoa</taxon>
        <taxon>Chordata</taxon>
        <taxon>Craniata</taxon>
        <taxon>Vertebrata</taxon>
        <taxon>Euteleostomi</taxon>
        <taxon>Mammalia</taxon>
        <taxon>Eutheria</taxon>
        <taxon>Euarchontoglires</taxon>
        <taxon>Glires</taxon>
        <taxon>Rodentia</taxon>
        <taxon>Myomorpha</taxon>
        <taxon>Muroidea</taxon>
        <taxon>Cricetidae</taxon>
        <taxon>Cricetinae</taxon>
        <taxon>Cricetulus</taxon>
    </lineage>
</organism>
<protein>
    <submittedName>
        <fullName evidence="1">Uncharacterized protein</fullName>
    </submittedName>
</protein>
<proteinExistence type="predicted"/>
<gene>
    <name evidence="1" type="ORF">I79_003582</name>
</gene>
<name>G3H0C7_CRIGR</name>
<dbReference type="EMBL" id="JH000090">
    <property type="protein sequence ID" value="EGW03759.1"/>
    <property type="molecule type" value="Genomic_DNA"/>
</dbReference>
<dbReference type="Proteomes" id="UP000001075">
    <property type="component" value="Unassembled WGS sequence"/>
</dbReference>
<dbReference type="InParanoid" id="G3H0C7"/>
<evidence type="ECO:0000313" key="2">
    <source>
        <dbReference type="Proteomes" id="UP000001075"/>
    </source>
</evidence>
<evidence type="ECO:0000313" key="1">
    <source>
        <dbReference type="EMBL" id="EGW03759.1"/>
    </source>
</evidence>
<dbReference type="AlphaFoldDB" id="G3H0C7"/>
<accession>G3H0C7</accession>
<sequence>MRTREQRGLCVLRGGHFHTKGDLQRRPLFLNEVGWLASLHNMQTKDKTGIGNFNQGEKKITIQTY</sequence>